<gene>
    <name evidence="1" type="ORF">HCU67_00935</name>
</gene>
<organism evidence="1 2">
    <name type="scientific">Croceivirga thetidis</name>
    <dbReference type="NCBI Taxonomy" id="2721623"/>
    <lineage>
        <taxon>Bacteria</taxon>
        <taxon>Pseudomonadati</taxon>
        <taxon>Bacteroidota</taxon>
        <taxon>Flavobacteriia</taxon>
        <taxon>Flavobacteriales</taxon>
        <taxon>Flavobacteriaceae</taxon>
        <taxon>Croceivirga</taxon>
    </lineage>
</organism>
<proteinExistence type="predicted"/>
<dbReference type="Proteomes" id="UP000718451">
    <property type="component" value="Unassembled WGS sequence"/>
</dbReference>
<evidence type="ECO:0000313" key="2">
    <source>
        <dbReference type="Proteomes" id="UP000718451"/>
    </source>
</evidence>
<protein>
    <submittedName>
        <fullName evidence="1">Uncharacterized protein</fullName>
    </submittedName>
</protein>
<comment type="caution">
    <text evidence="1">The sequence shown here is derived from an EMBL/GenBank/DDBJ whole genome shotgun (WGS) entry which is preliminary data.</text>
</comment>
<reference evidence="1 2" key="1">
    <citation type="submission" date="2020-04" db="EMBL/GenBank/DDBJ databases">
        <authorList>
            <person name="Yoon J."/>
        </authorList>
    </citation>
    <scope>NUCLEOTIDE SEQUENCE [LARGE SCALE GENOMIC DNA]</scope>
    <source>
        <strain evidence="1 2">DJ-13</strain>
    </source>
</reference>
<evidence type="ECO:0000313" key="1">
    <source>
        <dbReference type="EMBL" id="NKI30492.1"/>
    </source>
</evidence>
<name>A0ABX1GNZ8_9FLAO</name>
<sequence>MKKCLLLFFFLLVSIFLLKFSESADSEADKATVEQLVDDAKEDRIARY</sequence>
<keyword evidence="2" id="KW-1185">Reference proteome</keyword>
<accession>A0ABX1GNZ8</accession>
<dbReference type="RefSeq" id="WP_168550736.1">
    <property type="nucleotide sequence ID" value="NZ_JAAWWL010000001.1"/>
</dbReference>
<dbReference type="EMBL" id="JAAWWL010000001">
    <property type="protein sequence ID" value="NKI30492.1"/>
    <property type="molecule type" value="Genomic_DNA"/>
</dbReference>